<sequence length="386" mass="43155">MNTTTDFSTATLVWSQSTPTQPGYYWYWDGKEGNAPTPFQIVDLRQAPAGWWADMLTPKKPNSVSVETPLLATATLLSSPDMPGISSEILCTALIEVCRHQLTYEGVRTNAWLVNDVLLTAQQWLFAEIRTYFEDNTDLLVDGRAFNSKTMMDRLRDEQLISERCAAVMNQHEGNFQFSEVIRINPEIIWGESEPRPMSWLTKPFDCMGLRVVESRANRNTKGRRSSLPLLMALLPDQATRPSQVHSAQGLPGFHGVLATYPELAWPELSQAAKESLMNPCANALSITDECRNCGQHLPPHVAIAEGECPVCHSGDLVEVLTVETKALDAALNQMPRGMEYTVVFRMEDGCSRRSFMEKLTETFADHEVEILEIQAGNKLSGSEEQ</sequence>
<evidence type="ECO:0000313" key="1">
    <source>
        <dbReference type="EMBL" id="RML47001.1"/>
    </source>
</evidence>
<dbReference type="EMBL" id="RBNR01000039">
    <property type="protein sequence ID" value="RML47001.1"/>
    <property type="molecule type" value="Genomic_DNA"/>
</dbReference>
<comment type="caution">
    <text evidence="1">The sequence shown here is derived from an EMBL/GenBank/DDBJ whole genome shotgun (WGS) entry which is preliminary data.</text>
</comment>
<proteinExistence type="predicted"/>
<dbReference type="AlphaFoldDB" id="A0A3M2W640"/>
<name>A0A3M2W640_PSESI</name>
<dbReference type="Proteomes" id="UP000280292">
    <property type="component" value="Unassembled WGS sequence"/>
</dbReference>
<evidence type="ECO:0000313" key="2">
    <source>
        <dbReference type="Proteomes" id="UP000280292"/>
    </source>
</evidence>
<accession>A0A3M2W640</accession>
<organism evidence="1 2">
    <name type="scientific">Pseudomonas syringae pv. ribicola</name>
    <dbReference type="NCBI Taxonomy" id="55398"/>
    <lineage>
        <taxon>Bacteria</taxon>
        <taxon>Pseudomonadati</taxon>
        <taxon>Pseudomonadota</taxon>
        <taxon>Gammaproteobacteria</taxon>
        <taxon>Pseudomonadales</taxon>
        <taxon>Pseudomonadaceae</taxon>
        <taxon>Pseudomonas</taxon>
    </lineage>
</organism>
<protein>
    <submittedName>
        <fullName evidence="1">Uncharacterized protein</fullName>
    </submittedName>
</protein>
<reference evidence="1 2" key="1">
    <citation type="submission" date="2018-08" db="EMBL/GenBank/DDBJ databases">
        <title>Recombination of ecologically and evolutionarily significant loci maintains genetic cohesion in the Pseudomonas syringae species complex.</title>
        <authorList>
            <person name="Dillon M."/>
            <person name="Thakur S."/>
            <person name="Almeida R.N.D."/>
            <person name="Weir B.S."/>
            <person name="Guttman D.S."/>
        </authorList>
    </citation>
    <scope>NUCLEOTIDE SEQUENCE [LARGE SCALE GENOMIC DNA]</scope>
    <source>
        <strain evidence="1 2">ICMP 3883</strain>
    </source>
</reference>
<gene>
    <name evidence="1" type="ORF">ALQ95_03665</name>
</gene>